<evidence type="ECO:0000313" key="1">
    <source>
        <dbReference type="EMBL" id="MPC85316.1"/>
    </source>
</evidence>
<dbReference type="EMBL" id="VSRR010068004">
    <property type="protein sequence ID" value="MPC85316.1"/>
    <property type="molecule type" value="Genomic_DNA"/>
</dbReference>
<keyword evidence="2" id="KW-1185">Reference proteome</keyword>
<gene>
    <name evidence="1" type="ORF">E2C01_080085</name>
</gene>
<dbReference type="Proteomes" id="UP000324222">
    <property type="component" value="Unassembled WGS sequence"/>
</dbReference>
<name>A0A5B7IUH2_PORTR</name>
<comment type="caution">
    <text evidence="1">The sequence shown here is derived from an EMBL/GenBank/DDBJ whole genome shotgun (WGS) entry which is preliminary data.</text>
</comment>
<dbReference type="AlphaFoldDB" id="A0A5B7IUH2"/>
<evidence type="ECO:0000313" key="2">
    <source>
        <dbReference type="Proteomes" id="UP000324222"/>
    </source>
</evidence>
<reference evidence="1 2" key="1">
    <citation type="submission" date="2019-05" db="EMBL/GenBank/DDBJ databases">
        <title>Another draft genome of Portunus trituberculatus and its Hox gene families provides insights of decapod evolution.</title>
        <authorList>
            <person name="Jeong J.-H."/>
            <person name="Song I."/>
            <person name="Kim S."/>
            <person name="Choi T."/>
            <person name="Kim D."/>
            <person name="Ryu S."/>
            <person name="Kim W."/>
        </authorList>
    </citation>
    <scope>NUCLEOTIDE SEQUENCE [LARGE SCALE GENOMIC DNA]</scope>
    <source>
        <tissue evidence="1">Muscle</tissue>
    </source>
</reference>
<proteinExistence type="predicted"/>
<protein>
    <submittedName>
        <fullName evidence="1">Uncharacterized protein</fullName>
    </submittedName>
</protein>
<organism evidence="1 2">
    <name type="scientific">Portunus trituberculatus</name>
    <name type="common">Swimming crab</name>
    <name type="synonym">Neptunus trituberculatus</name>
    <dbReference type="NCBI Taxonomy" id="210409"/>
    <lineage>
        <taxon>Eukaryota</taxon>
        <taxon>Metazoa</taxon>
        <taxon>Ecdysozoa</taxon>
        <taxon>Arthropoda</taxon>
        <taxon>Crustacea</taxon>
        <taxon>Multicrustacea</taxon>
        <taxon>Malacostraca</taxon>
        <taxon>Eumalacostraca</taxon>
        <taxon>Eucarida</taxon>
        <taxon>Decapoda</taxon>
        <taxon>Pleocyemata</taxon>
        <taxon>Brachyura</taxon>
        <taxon>Eubrachyura</taxon>
        <taxon>Portunoidea</taxon>
        <taxon>Portunidae</taxon>
        <taxon>Portuninae</taxon>
        <taxon>Portunus</taxon>
    </lineage>
</organism>
<sequence>MGKNTSRSSCCLCGKNKKTHPGLKLHAFPENAKSLSNIVWDHHSKDIPSPTCRLARLGGMSILWKYLRHLQDDVELIS</sequence>
<accession>A0A5B7IUH2</accession>